<feature type="modified residue" description="4-aspartylphosphate" evidence="2">
    <location>
        <position position="55"/>
    </location>
</feature>
<dbReference type="SMART" id="SM00448">
    <property type="entry name" value="REC"/>
    <property type="match status" value="2"/>
</dbReference>
<evidence type="ECO:0000313" key="5">
    <source>
        <dbReference type="Proteomes" id="UP000769766"/>
    </source>
</evidence>
<evidence type="ECO:0000259" key="3">
    <source>
        <dbReference type="PROSITE" id="PS50110"/>
    </source>
</evidence>
<gene>
    <name evidence="4" type="ORF">HYY20_06570</name>
</gene>
<organism evidence="4 5">
    <name type="scientific">Tectimicrobiota bacterium</name>
    <dbReference type="NCBI Taxonomy" id="2528274"/>
    <lineage>
        <taxon>Bacteria</taxon>
        <taxon>Pseudomonadati</taxon>
        <taxon>Nitrospinota/Tectimicrobiota group</taxon>
        <taxon>Candidatus Tectimicrobiota</taxon>
    </lineage>
</organism>
<dbReference type="Proteomes" id="UP000769766">
    <property type="component" value="Unassembled WGS sequence"/>
</dbReference>
<dbReference type="InterPro" id="IPR050595">
    <property type="entry name" value="Bact_response_regulator"/>
</dbReference>
<feature type="domain" description="Response regulatory" evidence="3">
    <location>
        <begin position="6"/>
        <end position="120"/>
    </location>
</feature>
<reference evidence="4" key="1">
    <citation type="submission" date="2020-07" db="EMBL/GenBank/DDBJ databases">
        <title>Huge and variable diversity of episymbiotic CPR bacteria and DPANN archaea in groundwater ecosystems.</title>
        <authorList>
            <person name="He C.Y."/>
            <person name="Keren R."/>
            <person name="Whittaker M."/>
            <person name="Farag I.F."/>
            <person name="Doudna J."/>
            <person name="Cate J.H.D."/>
            <person name="Banfield J.F."/>
        </authorList>
    </citation>
    <scope>NUCLEOTIDE SEQUENCE</scope>
    <source>
        <strain evidence="4">NC_groundwater_672_Ag_B-0.1um_62_36</strain>
    </source>
</reference>
<sequence>MAYPLSVLVVDDDPGLTETLSDILEEEGYEVEVAHNGFEAIEKASSHLFDCILMDIRMPGMNGVEAFKEIKRISPETPVVMMTAYSLYNLIEEARQEGALAVLPKPLDINKILGSLEEMREPSPLLIVDDDPSFCQTLRDCLEEKGYRVACATDGHEAIDLVSRSRYSAVFLDMKLKGLNGMDTFVAIREIDPRVAVILITGYTNGGIKKELEGKSAYRPHRVLFKPFAVEEILNLLSDLRRERFQKNLQARISEM</sequence>
<dbReference type="GO" id="GO:0000160">
    <property type="term" value="P:phosphorelay signal transduction system"/>
    <property type="evidence" value="ECO:0007669"/>
    <property type="project" value="InterPro"/>
</dbReference>
<evidence type="ECO:0000256" key="2">
    <source>
        <dbReference type="PROSITE-ProRule" id="PRU00169"/>
    </source>
</evidence>
<dbReference type="CDD" id="cd00156">
    <property type="entry name" value="REC"/>
    <property type="match status" value="2"/>
</dbReference>
<dbReference type="PANTHER" id="PTHR44591">
    <property type="entry name" value="STRESS RESPONSE REGULATOR PROTEIN 1"/>
    <property type="match status" value="1"/>
</dbReference>
<dbReference type="AlphaFoldDB" id="A0A932CN98"/>
<feature type="modified residue" description="4-aspartylphosphate" evidence="2">
    <location>
        <position position="173"/>
    </location>
</feature>
<name>A0A932CN98_UNCTE</name>
<dbReference type="SUPFAM" id="SSF52172">
    <property type="entry name" value="CheY-like"/>
    <property type="match status" value="2"/>
</dbReference>
<evidence type="ECO:0000313" key="4">
    <source>
        <dbReference type="EMBL" id="MBI2876528.1"/>
    </source>
</evidence>
<dbReference type="InterPro" id="IPR001789">
    <property type="entry name" value="Sig_transdc_resp-reg_receiver"/>
</dbReference>
<keyword evidence="1 2" id="KW-0597">Phosphoprotein</keyword>
<dbReference type="Pfam" id="PF00072">
    <property type="entry name" value="Response_reg"/>
    <property type="match status" value="2"/>
</dbReference>
<dbReference type="PANTHER" id="PTHR44591:SF3">
    <property type="entry name" value="RESPONSE REGULATORY DOMAIN-CONTAINING PROTEIN"/>
    <property type="match status" value="1"/>
</dbReference>
<dbReference type="InterPro" id="IPR011006">
    <property type="entry name" value="CheY-like_superfamily"/>
</dbReference>
<dbReference type="EMBL" id="JACPRF010000199">
    <property type="protein sequence ID" value="MBI2876528.1"/>
    <property type="molecule type" value="Genomic_DNA"/>
</dbReference>
<evidence type="ECO:0000256" key="1">
    <source>
        <dbReference type="ARBA" id="ARBA00022553"/>
    </source>
</evidence>
<protein>
    <submittedName>
        <fullName evidence="4">Response regulator</fullName>
    </submittedName>
</protein>
<feature type="domain" description="Response regulatory" evidence="3">
    <location>
        <begin position="124"/>
        <end position="241"/>
    </location>
</feature>
<accession>A0A932CN98</accession>
<dbReference type="Gene3D" id="3.40.50.2300">
    <property type="match status" value="2"/>
</dbReference>
<comment type="caution">
    <text evidence="4">The sequence shown here is derived from an EMBL/GenBank/DDBJ whole genome shotgun (WGS) entry which is preliminary data.</text>
</comment>
<dbReference type="PROSITE" id="PS50110">
    <property type="entry name" value="RESPONSE_REGULATORY"/>
    <property type="match status" value="2"/>
</dbReference>
<proteinExistence type="predicted"/>